<dbReference type="AlphaFoldDB" id="A0AAV7YYC9"/>
<protein>
    <submittedName>
        <fullName evidence="1">Uncharacterized protein</fullName>
    </submittedName>
</protein>
<accession>A0AAV7YYC9</accession>
<comment type="caution">
    <text evidence="1">The sequence shown here is derived from an EMBL/GenBank/DDBJ whole genome shotgun (WGS) entry which is preliminary data.</text>
</comment>
<dbReference type="EMBL" id="JANTQA010000042">
    <property type="protein sequence ID" value="KAJ3434773.1"/>
    <property type="molecule type" value="Genomic_DNA"/>
</dbReference>
<sequence length="225" mass="26962">MNKKTEYSNEKIIQKYSRIYGARHLRYYLIDSDMGELIDIDPQNFSSFINLYSKLISCAKLIKSVQMQSSEYNLSQEIIFEEHVPQLTRVFFDAIQYEIDLQMIVKIISYFILNNHTLSTYFINKLLKPVRNYYKKNSNSLAFLSILQRLLLIEDELQKLRIEMIMSELFQISQIISEKSTKIARKFIRRLFEPVNDNLPIKRWFQNNKMIIKRMCKDVNLVVKF</sequence>
<gene>
    <name evidence="1" type="ORF">M0812_01894</name>
</gene>
<dbReference type="Proteomes" id="UP001146793">
    <property type="component" value="Unassembled WGS sequence"/>
</dbReference>
<name>A0AAV7YYC9_9EUKA</name>
<evidence type="ECO:0000313" key="2">
    <source>
        <dbReference type="Proteomes" id="UP001146793"/>
    </source>
</evidence>
<evidence type="ECO:0000313" key="1">
    <source>
        <dbReference type="EMBL" id="KAJ3434773.1"/>
    </source>
</evidence>
<organism evidence="1 2">
    <name type="scientific">Anaeramoeba flamelloides</name>
    <dbReference type="NCBI Taxonomy" id="1746091"/>
    <lineage>
        <taxon>Eukaryota</taxon>
        <taxon>Metamonada</taxon>
        <taxon>Anaeramoebidae</taxon>
        <taxon>Anaeramoeba</taxon>
    </lineage>
</organism>
<proteinExistence type="predicted"/>
<reference evidence="1" key="1">
    <citation type="submission" date="2022-08" db="EMBL/GenBank/DDBJ databases">
        <title>Novel sulphate-reducing endosymbionts in the free-living metamonad Anaeramoeba.</title>
        <authorList>
            <person name="Jerlstrom-Hultqvist J."/>
            <person name="Cepicka I."/>
            <person name="Gallot-Lavallee L."/>
            <person name="Salas-Leiva D."/>
            <person name="Curtis B.A."/>
            <person name="Zahonova K."/>
            <person name="Pipaliya S."/>
            <person name="Dacks J."/>
            <person name="Roger A.J."/>
        </authorList>
    </citation>
    <scope>NUCLEOTIDE SEQUENCE</scope>
    <source>
        <strain evidence="1">Busselton2</strain>
    </source>
</reference>